<keyword evidence="3" id="KW-0238">DNA-binding</keyword>
<keyword evidence="4" id="KW-0804">Transcription</keyword>
<evidence type="ECO:0000256" key="5">
    <source>
        <dbReference type="SAM" id="MobiDB-lite"/>
    </source>
</evidence>
<reference evidence="6" key="2">
    <citation type="submission" date="2020-09" db="EMBL/GenBank/DDBJ databases">
        <authorList>
            <person name="Sun Q."/>
            <person name="Ohkuma M."/>
        </authorList>
    </citation>
    <scope>NUCLEOTIDE SEQUENCE</scope>
    <source>
        <strain evidence="6">JCM 4815</strain>
    </source>
</reference>
<evidence type="ECO:0000313" key="7">
    <source>
        <dbReference type="Proteomes" id="UP000622166"/>
    </source>
</evidence>
<evidence type="ECO:0000256" key="3">
    <source>
        <dbReference type="ARBA" id="ARBA00023125"/>
    </source>
</evidence>
<dbReference type="PROSITE" id="PS51257">
    <property type="entry name" value="PROKAR_LIPOPROTEIN"/>
    <property type="match status" value="1"/>
</dbReference>
<evidence type="ECO:0000256" key="4">
    <source>
        <dbReference type="ARBA" id="ARBA00023163"/>
    </source>
</evidence>
<dbReference type="GO" id="GO:0003677">
    <property type="term" value="F:DNA binding"/>
    <property type="evidence" value="ECO:0007669"/>
    <property type="project" value="UniProtKB-KW"/>
</dbReference>
<gene>
    <name evidence="6" type="ORF">GCM10010365_19690</name>
</gene>
<evidence type="ECO:0000256" key="2">
    <source>
        <dbReference type="ARBA" id="ARBA00023015"/>
    </source>
</evidence>
<reference evidence="6" key="1">
    <citation type="journal article" date="2014" name="Int. J. Syst. Evol. Microbiol.">
        <title>Complete genome sequence of Corynebacterium casei LMG S-19264T (=DSM 44701T), isolated from a smear-ripened cheese.</title>
        <authorList>
            <consortium name="US DOE Joint Genome Institute (JGI-PGF)"/>
            <person name="Walter F."/>
            <person name="Albersmeier A."/>
            <person name="Kalinowski J."/>
            <person name="Ruckert C."/>
        </authorList>
    </citation>
    <scope>NUCLEOTIDE SEQUENCE</scope>
    <source>
        <strain evidence="6">JCM 4815</strain>
    </source>
</reference>
<evidence type="ECO:0000256" key="1">
    <source>
        <dbReference type="ARBA" id="ARBA00011046"/>
    </source>
</evidence>
<keyword evidence="2" id="KW-0805">Transcription regulation</keyword>
<dbReference type="AlphaFoldDB" id="A0A918PDG1"/>
<comment type="caution">
    <text evidence="6">The sequence shown here is derived from an EMBL/GenBank/DDBJ whole genome shotgun (WGS) entry which is preliminary data.</text>
</comment>
<dbReference type="GO" id="GO:0045892">
    <property type="term" value="P:negative regulation of DNA-templated transcription"/>
    <property type="evidence" value="ECO:0007669"/>
    <property type="project" value="InterPro"/>
</dbReference>
<dbReference type="SUPFAM" id="SSF46785">
    <property type="entry name" value="Winged helix' DNA-binding domain"/>
    <property type="match status" value="1"/>
</dbReference>
<proteinExistence type="inferred from homology"/>
<dbReference type="Proteomes" id="UP000622166">
    <property type="component" value="Unassembled WGS sequence"/>
</dbReference>
<evidence type="ECO:0008006" key="8">
    <source>
        <dbReference type="Google" id="ProtNLM"/>
    </source>
</evidence>
<dbReference type="InterPro" id="IPR036388">
    <property type="entry name" value="WH-like_DNA-bd_sf"/>
</dbReference>
<protein>
    <recommendedName>
        <fullName evidence="8">BlaI/MecI/CopY family transcriptional regulator</fullName>
    </recommendedName>
</protein>
<dbReference type="InterPro" id="IPR005650">
    <property type="entry name" value="BlaI_family"/>
</dbReference>
<comment type="similarity">
    <text evidence="1">Belongs to the BlaI transcriptional regulatory family.</text>
</comment>
<dbReference type="EMBL" id="BMVW01000002">
    <property type="protein sequence ID" value="GGZ00895.1"/>
    <property type="molecule type" value="Genomic_DNA"/>
</dbReference>
<dbReference type="Pfam" id="PF03965">
    <property type="entry name" value="Penicillinase_R"/>
    <property type="match status" value="1"/>
</dbReference>
<evidence type="ECO:0000313" key="6">
    <source>
        <dbReference type="EMBL" id="GGZ00895.1"/>
    </source>
</evidence>
<feature type="region of interest" description="Disordered" evidence="5">
    <location>
        <begin position="1"/>
        <end position="21"/>
    </location>
</feature>
<name>A0A918PDG1_9ACTN</name>
<organism evidence="6 7">
    <name type="scientific">Streptomyces poonensis</name>
    <dbReference type="NCBI Taxonomy" id="68255"/>
    <lineage>
        <taxon>Bacteria</taxon>
        <taxon>Bacillati</taxon>
        <taxon>Actinomycetota</taxon>
        <taxon>Actinomycetes</taxon>
        <taxon>Kitasatosporales</taxon>
        <taxon>Streptomycetaceae</taxon>
        <taxon>Streptomyces</taxon>
    </lineage>
</organism>
<dbReference type="InterPro" id="IPR036390">
    <property type="entry name" value="WH_DNA-bd_sf"/>
</dbReference>
<dbReference type="Gene3D" id="6.10.140.850">
    <property type="match status" value="1"/>
</dbReference>
<accession>A0A918PDG1</accession>
<dbReference type="Gene3D" id="1.10.10.10">
    <property type="entry name" value="Winged helix-like DNA-binding domain superfamily/Winged helix DNA-binding domain"/>
    <property type="match status" value="1"/>
</dbReference>
<keyword evidence="7" id="KW-1185">Reference proteome</keyword>
<feature type="compositionally biased region" description="Basic residues" evidence="5">
    <location>
        <begin position="1"/>
        <end position="11"/>
    </location>
</feature>
<sequence length="192" mass="20907">MFVRTFPRHGPRGAGTSTPPAAIFGCSLRSRRRTRGWGEQGKEYDEALVQWGTAEGRQDVTDHRQRPRRRGQGELEGLVLSALREADGSASAGWVQQRLGGDLAYTTVITILTRLLAKGAVTRERSGRAFVWTPASDHAGLAAHRMRKVLDAESDRQAVLASFVTALGPDDERLLRALLDRPEAGPGPGRGD</sequence>